<dbReference type="EMBL" id="FOQG01000030">
    <property type="protein sequence ID" value="SFJ42262.1"/>
    <property type="molecule type" value="Genomic_DNA"/>
</dbReference>
<accession>A0A1I3R907</accession>
<gene>
    <name evidence="1" type="ORF">SAMN05216561_13012</name>
</gene>
<organism evidence="1 2">
    <name type="scientific">Nocardioides psychrotolerans</name>
    <dbReference type="NCBI Taxonomy" id="1005945"/>
    <lineage>
        <taxon>Bacteria</taxon>
        <taxon>Bacillati</taxon>
        <taxon>Actinomycetota</taxon>
        <taxon>Actinomycetes</taxon>
        <taxon>Propionibacteriales</taxon>
        <taxon>Nocardioidaceae</taxon>
        <taxon>Nocardioides</taxon>
    </lineage>
</organism>
<evidence type="ECO:0000313" key="2">
    <source>
        <dbReference type="Proteomes" id="UP000198649"/>
    </source>
</evidence>
<reference evidence="1 2" key="1">
    <citation type="submission" date="2016-10" db="EMBL/GenBank/DDBJ databases">
        <authorList>
            <person name="de Groot N.N."/>
        </authorList>
    </citation>
    <scope>NUCLEOTIDE SEQUENCE [LARGE SCALE GENOMIC DNA]</scope>
    <source>
        <strain evidence="1 2">CGMCC 1.11156</strain>
    </source>
</reference>
<name>A0A1I3R907_9ACTN</name>
<sequence length="102" mass="10537">MLFILFNAVGFGVSALCLVLSHDVPGLTFRTADNISANVIGVDLGAVVRFVSYRRYVFAGQETGPVRTRPLTAGLVVPEGAGGLSLLCAGLAAHPPQDPGPC</sequence>
<keyword evidence="2" id="KW-1185">Reference proteome</keyword>
<dbReference type="AlphaFoldDB" id="A0A1I3R907"/>
<evidence type="ECO:0000313" key="1">
    <source>
        <dbReference type="EMBL" id="SFJ42262.1"/>
    </source>
</evidence>
<dbReference type="Proteomes" id="UP000198649">
    <property type="component" value="Unassembled WGS sequence"/>
</dbReference>
<dbReference type="STRING" id="1005945.SAMN05216561_13012"/>
<protein>
    <submittedName>
        <fullName evidence="1">GtrA-like protein</fullName>
    </submittedName>
</protein>
<proteinExistence type="predicted"/>